<dbReference type="Proteomes" id="UP000029553">
    <property type="component" value="Unassembled WGS sequence"/>
</dbReference>
<gene>
    <name evidence="1" type="ORF">P353_22440</name>
</gene>
<evidence type="ECO:0000313" key="2">
    <source>
        <dbReference type="Proteomes" id="UP000029553"/>
    </source>
</evidence>
<comment type="caution">
    <text evidence="1">The sequence shown here is derived from an EMBL/GenBank/DDBJ whole genome shotgun (WGS) entry which is preliminary data.</text>
</comment>
<name>A0A096HBR0_COMTE</name>
<dbReference type="EMBL" id="AWOR01000069">
    <property type="protein sequence ID" value="KGH26292.1"/>
    <property type="molecule type" value="Genomic_DNA"/>
</dbReference>
<organism evidence="1 2">
    <name type="scientific">Comamonas testosteroni</name>
    <name type="common">Pseudomonas testosteroni</name>
    <dbReference type="NCBI Taxonomy" id="285"/>
    <lineage>
        <taxon>Bacteria</taxon>
        <taxon>Pseudomonadati</taxon>
        <taxon>Pseudomonadota</taxon>
        <taxon>Betaproteobacteria</taxon>
        <taxon>Burkholderiales</taxon>
        <taxon>Comamonadaceae</taxon>
        <taxon>Comamonas</taxon>
    </lineage>
</organism>
<dbReference type="AlphaFoldDB" id="A0A096HBR0"/>
<sequence>MIWPFKKSKAQQPQPEWWEQFVGMTLREATTKWSDPPRIRRHHGGWIAESRTARGEVKKTPAAAYESWLLKAARIFDLRFFIASHPF</sequence>
<proteinExistence type="predicted"/>
<reference evidence="1 2" key="1">
    <citation type="submission" date="2013-09" db="EMBL/GenBank/DDBJ databases">
        <title>High correlation between genotypes and phenotypes of environmental bacteria Comamonas testosteroni strains.</title>
        <authorList>
            <person name="Liu L."/>
            <person name="Zhu W."/>
            <person name="Xia X."/>
            <person name="Xu B."/>
            <person name="Luo M."/>
            <person name="Wang G."/>
        </authorList>
    </citation>
    <scope>NUCLEOTIDE SEQUENCE [LARGE SCALE GENOMIC DNA]</scope>
    <source>
        <strain evidence="1 2">JL40</strain>
    </source>
</reference>
<protein>
    <submittedName>
        <fullName evidence="1">Uncharacterized protein</fullName>
    </submittedName>
</protein>
<accession>A0A096HBR0</accession>
<dbReference type="RefSeq" id="WP_034374353.1">
    <property type="nucleotide sequence ID" value="NZ_AWOR01000069.1"/>
</dbReference>
<evidence type="ECO:0000313" key="1">
    <source>
        <dbReference type="EMBL" id="KGH26292.1"/>
    </source>
</evidence>